<proteinExistence type="predicted"/>
<name>A0A7S2NVB7_9DINO</name>
<sequence length="326" mass="34614">MAACELVARLHGTLLRQLADDVGVHYQGLRAAASALRRSQRISTRTAKRLVMIDHAFAMCRHITSVSSASFVEQVCHELKANKGDGGVTVAPPPMVIDARLRADALAFVPEVVVDDPGPVRGHEPLRVHELEHAGVRFHGNDPGLAPAPPAASAASLVGGVPAPVQSGTHSEAFETMDGDMDLPDAVPELVSETFKKIRGTYHTRVAHILTSHGATDLPKHVHDALVDLARDGVQQRFLVMWDGSKDIENDARLGPLLDAAAHDIVRHWVRDLPSDDAVAGADSLQAASSCGGGPRPALHGGGDRPGGLVTTPGFGHGPKRTRRKR</sequence>
<dbReference type="AlphaFoldDB" id="A0A7S2NVB7"/>
<feature type="region of interest" description="Disordered" evidence="1">
    <location>
        <begin position="284"/>
        <end position="326"/>
    </location>
</feature>
<reference evidence="2" key="1">
    <citation type="submission" date="2021-01" db="EMBL/GenBank/DDBJ databases">
        <authorList>
            <person name="Corre E."/>
            <person name="Pelletier E."/>
            <person name="Niang G."/>
            <person name="Scheremetjew M."/>
            <person name="Finn R."/>
            <person name="Kale V."/>
            <person name="Holt S."/>
            <person name="Cochrane G."/>
            <person name="Meng A."/>
            <person name="Brown T."/>
            <person name="Cohen L."/>
        </authorList>
    </citation>
    <scope>NUCLEOTIDE SEQUENCE</scope>
    <source>
        <strain evidence="2">RCC3387</strain>
    </source>
</reference>
<dbReference type="EMBL" id="HBGW01036491">
    <property type="protein sequence ID" value="CAD9560365.1"/>
    <property type="molecule type" value="Transcribed_RNA"/>
</dbReference>
<evidence type="ECO:0000313" key="2">
    <source>
        <dbReference type="EMBL" id="CAD9560365.1"/>
    </source>
</evidence>
<accession>A0A7S2NVB7</accession>
<organism evidence="2">
    <name type="scientific">Zooxanthella nutricula</name>
    <dbReference type="NCBI Taxonomy" id="1333877"/>
    <lineage>
        <taxon>Eukaryota</taxon>
        <taxon>Sar</taxon>
        <taxon>Alveolata</taxon>
        <taxon>Dinophyceae</taxon>
        <taxon>Peridiniales</taxon>
        <taxon>Peridiniales incertae sedis</taxon>
        <taxon>Zooxanthella</taxon>
    </lineage>
</organism>
<evidence type="ECO:0000256" key="1">
    <source>
        <dbReference type="SAM" id="MobiDB-lite"/>
    </source>
</evidence>
<protein>
    <submittedName>
        <fullName evidence="2">Uncharacterized protein</fullName>
    </submittedName>
</protein>
<gene>
    <name evidence="2" type="ORF">BRAN1462_LOCUS23096</name>
</gene>
<feature type="compositionally biased region" description="Gly residues" evidence="1">
    <location>
        <begin position="291"/>
        <end position="306"/>
    </location>
</feature>